<gene>
    <name evidence="1" type="ORF">FLB61_03645</name>
</gene>
<dbReference type="Proteomes" id="UP000779049">
    <property type="component" value="Unassembled WGS sequence"/>
</dbReference>
<evidence type="ECO:0000313" key="1">
    <source>
        <dbReference type="EMBL" id="MBY0758201.1"/>
    </source>
</evidence>
<evidence type="ECO:0000313" key="2">
    <source>
        <dbReference type="Proteomes" id="UP000779049"/>
    </source>
</evidence>
<name>A0ABS7L587_9FIRM</name>
<dbReference type="EMBL" id="VIRV01000003">
    <property type="protein sequence ID" value="MBY0758201.1"/>
    <property type="molecule type" value="Genomic_DNA"/>
</dbReference>
<organism evidence="1 2">
    <name type="scientific">Sellimonas caecigallum</name>
    <dbReference type="NCBI Taxonomy" id="2592333"/>
    <lineage>
        <taxon>Bacteria</taxon>
        <taxon>Bacillati</taxon>
        <taxon>Bacillota</taxon>
        <taxon>Clostridia</taxon>
        <taxon>Lachnospirales</taxon>
        <taxon>Lachnospiraceae</taxon>
        <taxon>Sellimonas</taxon>
    </lineage>
</organism>
<proteinExistence type="predicted"/>
<protein>
    <submittedName>
        <fullName evidence="1">Uncharacterized protein</fullName>
    </submittedName>
</protein>
<keyword evidence="2" id="KW-1185">Reference proteome</keyword>
<reference evidence="1 2" key="1">
    <citation type="journal article" date="2020" name="New Microbes New Infect">
        <title>Sellimonas caecigallum sp. nov., description and genome sequence of a new member of the Sellimonas genus isolated from the cecum of feral chicken.</title>
        <authorList>
            <person name="Wongkuna S."/>
            <person name="Ghimire S."/>
            <person name="Antony L."/>
            <person name="Chankhamhaengdecha S."/>
            <person name="Janvilisri T."/>
            <person name="Scaria J."/>
        </authorList>
    </citation>
    <scope>NUCLEOTIDE SEQUENCE [LARGE SCALE GENOMIC DNA]</scope>
    <source>
        <strain evidence="1 2">SW451</strain>
    </source>
</reference>
<accession>A0ABS7L587</accession>
<comment type="caution">
    <text evidence="1">The sequence shown here is derived from an EMBL/GenBank/DDBJ whole genome shotgun (WGS) entry which is preliminary data.</text>
</comment>
<sequence>MAFVSYQKVTGIIQNIRNGSSCCTLIVSIMTQNGTVNMAVSQDTMVVDCVRLRPGMRVAAFYDSNLPVPAIYPPQYQAEIITLLRRNQEVTLRYFDETLTAEDNSLRLNISPGTNIETINGQRFLCDPGNSDLLVYYTATTFSIPPQTSPQRIIVVCPAQ</sequence>
<dbReference type="RefSeq" id="WP_087201751.1">
    <property type="nucleotide sequence ID" value="NZ_CP173660.1"/>
</dbReference>